<feature type="chain" id="PRO_5044755739" evidence="4">
    <location>
        <begin position="27"/>
        <end position="219"/>
    </location>
</feature>
<dbReference type="PANTHER" id="PTHR24373:SF284">
    <property type="entry name" value="CHONDROADHERIN-LIKE PROTEIN"/>
    <property type="match status" value="1"/>
</dbReference>
<name>A0ABD0K3P5_9CAEN</name>
<evidence type="ECO:0000256" key="4">
    <source>
        <dbReference type="SAM" id="SignalP"/>
    </source>
</evidence>
<keyword evidence="3" id="KW-0677">Repeat</keyword>
<dbReference type="SMART" id="SM00369">
    <property type="entry name" value="LRR_TYP"/>
    <property type="match status" value="3"/>
</dbReference>
<sequence length="219" mass="24307">MNPASGMLMVFRVQVFTMMILTPAVATTCIIQTYMDGVHADCSQRQLTSLPLAPPDDVVWLDMSHNKLSFITDLSHPHLIHLRHLDLSHNQLHGTLANHTFAALHQLQWLSLHDNRLQGLQAGAMAGLGQLTFLDMSNNQLQLDHNTYPPGVFSPLTSLHELRLIDNDDRLEGEYPNNVFTPLSRLQTMSIDTFSDTELGLLLKALSTSKLSISATTAS</sequence>
<reference evidence="5 6" key="1">
    <citation type="journal article" date="2023" name="Sci. Data">
        <title>Genome assembly of the Korean intertidal mud-creeper Batillaria attramentaria.</title>
        <authorList>
            <person name="Patra A.K."/>
            <person name="Ho P.T."/>
            <person name="Jun S."/>
            <person name="Lee S.J."/>
            <person name="Kim Y."/>
            <person name="Won Y.J."/>
        </authorList>
    </citation>
    <scope>NUCLEOTIDE SEQUENCE [LARGE SCALE GENOMIC DNA]</scope>
    <source>
        <strain evidence="5">Wonlab-2016</strain>
    </source>
</reference>
<dbReference type="InterPro" id="IPR003591">
    <property type="entry name" value="Leu-rich_rpt_typical-subtyp"/>
</dbReference>
<dbReference type="PANTHER" id="PTHR24373">
    <property type="entry name" value="SLIT RELATED LEUCINE-RICH REPEAT NEURONAL PROTEIN"/>
    <property type="match status" value="1"/>
</dbReference>
<proteinExistence type="predicted"/>
<protein>
    <submittedName>
        <fullName evidence="5">Uncharacterized protein</fullName>
    </submittedName>
</protein>
<comment type="caution">
    <text evidence="5">The sequence shown here is derived from an EMBL/GenBank/DDBJ whole genome shotgun (WGS) entry which is preliminary data.</text>
</comment>
<dbReference type="Gene3D" id="3.80.10.10">
    <property type="entry name" value="Ribonuclease Inhibitor"/>
    <property type="match status" value="1"/>
</dbReference>
<keyword evidence="2 4" id="KW-0732">Signal</keyword>
<gene>
    <name evidence="5" type="ORF">BaRGS_00027368</name>
</gene>
<keyword evidence="1" id="KW-0433">Leucine-rich repeat</keyword>
<dbReference type="AlphaFoldDB" id="A0ABD0K3P5"/>
<evidence type="ECO:0000256" key="3">
    <source>
        <dbReference type="ARBA" id="ARBA00022737"/>
    </source>
</evidence>
<evidence type="ECO:0000313" key="5">
    <source>
        <dbReference type="EMBL" id="KAK7481412.1"/>
    </source>
</evidence>
<dbReference type="PRINTS" id="PR00019">
    <property type="entry name" value="LEURICHRPT"/>
</dbReference>
<dbReference type="InterPro" id="IPR032675">
    <property type="entry name" value="LRR_dom_sf"/>
</dbReference>
<accession>A0ABD0K3P5</accession>
<evidence type="ECO:0000256" key="2">
    <source>
        <dbReference type="ARBA" id="ARBA00022729"/>
    </source>
</evidence>
<dbReference type="InterPro" id="IPR001611">
    <property type="entry name" value="Leu-rich_rpt"/>
</dbReference>
<dbReference type="InterPro" id="IPR050328">
    <property type="entry name" value="Dev_Immune_Receptor"/>
</dbReference>
<feature type="signal peptide" evidence="4">
    <location>
        <begin position="1"/>
        <end position="26"/>
    </location>
</feature>
<dbReference type="EMBL" id="JACVVK020000263">
    <property type="protein sequence ID" value="KAK7481412.1"/>
    <property type="molecule type" value="Genomic_DNA"/>
</dbReference>
<keyword evidence="6" id="KW-1185">Reference proteome</keyword>
<evidence type="ECO:0000313" key="6">
    <source>
        <dbReference type="Proteomes" id="UP001519460"/>
    </source>
</evidence>
<dbReference type="SUPFAM" id="SSF52058">
    <property type="entry name" value="L domain-like"/>
    <property type="match status" value="1"/>
</dbReference>
<dbReference type="Pfam" id="PF13855">
    <property type="entry name" value="LRR_8"/>
    <property type="match status" value="1"/>
</dbReference>
<organism evidence="5 6">
    <name type="scientific">Batillaria attramentaria</name>
    <dbReference type="NCBI Taxonomy" id="370345"/>
    <lineage>
        <taxon>Eukaryota</taxon>
        <taxon>Metazoa</taxon>
        <taxon>Spiralia</taxon>
        <taxon>Lophotrochozoa</taxon>
        <taxon>Mollusca</taxon>
        <taxon>Gastropoda</taxon>
        <taxon>Caenogastropoda</taxon>
        <taxon>Sorbeoconcha</taxon>
        <taxon>Cerithioidea</taxon>
        <taxon>Batillariidae</taxon>
        <taxon>Batillaria</taxon>
    </lineage>
</organism>
<dbReference type="Proteomes" id="UP001519460">
    <property type="component" value="Unassembled WGS sequence"/>
</dbReference>
<evidence type="ECO:0000256" key="1">
    <source>
        <dbReference type="ARBA" id="ARBA00022614"/>
    </source>
</evidence>